<keyword evidence="3" id="KW-1185">Reference proteome</keyword>
<evidence type="ECO:0008006" key="4">
    <source>
        <dbReference type="Google" id="ProtNLM"/>
    </source>
</evidence>
<name>K1WNT4_TRIAC</name>
<dbReference type="OMA" id="MEPENEM"/>
<protein>
    <recommendedName>
        <fullName evidence="4">Swi5-dependent recombination DNA repair protein 1</fullName>
    </recommendedName>
</protein>
<dbReference type="Gene3D" id="6.10.140.1020">
    <property type="match status" value="1"/>
</dbReference>
<dbReference type="HOGENOM" id="CLU_647563_0_0_1"/>
<sequence length="424" mass="46800">MSSWSLVLWHPPPSYAPPAEEEPLYTLNPHVTALLRDENRLPRLLSIPAAFPPLCTFEEATSEEVMEPSSTGITLETQLMDVDSPEPPIESTVIMPVDEDEPPPPDATPPTVAEEDKQPSEEDEPSTGVRHQGMHKRPAAEPVDTAKVLKRPFKSPARVVLRGAKRKPESPLPSPVSSPALPTPQIEWPNKLPAKLSSLSPPLPHSPRSTSSRSSSRRLNAKFKPPGPSSASSDSEPSRSSRRRRGPDAELIANLEQRVRVLKQASACGEDERVVALIQQWRAAGREVTERLFRMIPEPEPELPQRSKGRSSGWGWGWDETFTEPVSRACVEFIRDECAVKNGEIVDPEGVPLQDDVALDDLLPRGGGRVVEAKRPRILTDNDVLAPPEVQPWNRGTMLSKLGIDPALLGFNVEEDDWDDIDDD</sequence>
<dbReference type="OrthoDB" id="2576607at2759"/>
<evidence type="ECO:0000313" key="2">
    <source>
        <dbReference type="EMBL" id="EKD02684.1"/>
    </source>
</evidence>
<gene>
    <name evidence="2" type="ORF">A1Q2_02914</name>
</gene>
<dbReference type="eggNOG" id="ENOG502RB88">
    <property type="taxonomic scope" value="Eukaryota"/>
</dbReference>
<dbReference type="STRING" id="1220162.K1WNT4"/>
<feature type="region of interest" description="Disordered" evidence="1">
    <location>
        <begin position="82"/>
        <end position="251"/>
    </location>
</feature>
<feature type="compositionally biased region" description="Low complexity" evidence="1">
    <location>
        <begin position="196"/>
        <end position="214"/>
    </location>
</feature>
<evidence type="ECO:0000256" key="1">
    <source>
        <dbReference type="SAM" id="MobiDB-lite"/>
    </source>
</evidence>
<reference evidence="2 3" key="1">
    <citation type="journal article" date="2012" name="Eukaryot. Cell">
        <title>Genome sequence of the Trichosporon asahii environmental strain CBS 8904.</title>
        <authorList>
            <person name="Yang R.Y."/>
            <person name="Li H.T."/>
            <person name="Zhu H."/>
            <person name="Zhou G.P."/>
            <person name="Wang M."/>
            <person name="Wang L."/>
        </authorList>
    </citation>
    <scope>NUCLEOTIDE SEQUENCE [LARGE SCALE GENOMIC DNA]</scope>
    <source>
        <strain evidence="2 3">CBS 8904</strain>
    </source>
</reference>
<dbReference type="InParanoid" id="K1WNT4"/>
<proteinExistence type="predicted"/>
<evidence type="ECO:0000313" key="3">
    <source>
        <dbReference type="Proteomes" id="UP000006757"/>
    </source>
</evidence>
<dbReference type="Proteomes" id="UP000006757">
    <property type="component" value="Unassembled WGS sequence"/>
</dbReference>
<dbReference type="EMBL" id="AMBO01000277">
    <property type="protein sequence ID" value="EKD02684.1"/>
    <property type="molecule type" value="Genomic_DNA"/>
</dbReference>
<accession>K1WNT4</accession>
<comment type="caution">
    <text evidence="2">The sequence shown here is derived from an EMBL/GenBank/DDBJ whole genome shotgun (WGS) entry which is preliminary data.</text>
</comment>
<dbReference type="AlphaFoldDB" id="K1WNT4"/>
<organism evidence="2 3">
    <name type="scientific">Trichosporon asahii var. asahii (strain CBS 8904)</name>
    <name type="common">Yeast</name>
    <dbReference type="NCBI Taxonomy" id="1220162"/>
    <lineage>
        <taxon>Eukaryota</taxon>
        <taxon>Fungi</taxon>
        <taxon>Dikarya</taxon>
        <taxon>Basidiomycota</taxon>
        <taxon>Agaricomycotina</taxon>
        <taxon>Tremellomycetes</taxon>
        <taxon>Trichosporonales</taxon>
        <taxon>Trichosporonaceae</taxon>
        <taxon>Trichosporon</taxon>
    </lineage>
</organism>